<comment type="caution">
    <text evidence="2">The sequence shown here is derived from an EMBL/GenBank/DDBJ whole genome shotgun (WGS) entry which is preliminary data.</text>
</comment>
<gene>
    <name evidence="2" type="ORF">WR25_13130</name>
</gene>
<reference evidence="2 3" key="1">
    <citation type="journal article" date="2017" name="Curr. Biol.">
        <title>Genome architecture and evolution of a unichromosomal asexual nematode.</title>
        <authorList>
            <person name="Fradin H."/>
            <person name="Zegar C."/>
            <person name="Gutwein M."/>
            <person name="Lucas J."/>
            <person name="Kovtun M."/>
            <person name="Corcoran D."/>
            <person name="Baugh L.R."/>
            <person name="Kiontke K."/>
            <person name="Gunsalus K."/>
            <person name="Fitch D.H."/>
            <person name="Piano F."/>
        </authorList>
    </citation>
    <scope>NUCLEOTIDE SEQUENCE [LARGE SCALE GENOMIC DNA]</scope>
    <source>
        <strain evidence="2">PF1309</strain>
    </source>
</reference>
<dbReference type="OrthoDB" id="2019384at2759"/>
<organism evidence="2 3">
    <name type="scientific">Diploscapter pachys</name>
    <dbReference type="NCBI Taxonomy" id="2018661"/>
    <lineage>
        <taxon>Eukaryota</taxon>
        <taxon>Metazoa</taxon>
        <taxon>Ecdysozoa</taxon>
        <taxon>Nematoda</taxon>
        <taxon>Chromadorea</taxon>
        <taxon>Rhabditida</taxon>
        <taxon>Rhabditina</taxon>
        <taxon>Rhabditomorpha</taxon>
        <taxon>Rhabditoidea</taxon>
        <taxon>Rhabditidae</taxon>
        <taxon>Diploscapter</taxon>
    </lineage>
</organism>
<evidence type="ECO:0000313" key="2">
    <source>
        <dbReference type="EMBL" id="PAV88261.1"/>
    </source>
</evidence>
<dbReference type="STRING" id="2018661.A0A2A2LPU5"/>
<dbReference type="AlphaFoldDB" id="A0A2A2LPU5"/>
<dbReference type="Proteomes" id="UP000218231">
    <property type="component" value="Unassembled WGS sequence"/>
</dbReference>
<protein>
    <submittedName>
        <fullName evidence="2">Uncharacterized protein</fullName>
    </submittedName>
</protein>
<sequence>MDSSFAPSDEVMTTIVLPTIIFCIGMVVAMLVGINKCKQWELDKICEMRRTRRALQKMTNRLREKNFNTIQKARNMRKQATLERKTSGKYIAPPLYESIPAQPCGTSPPPSYEDALLDDYYYECHPSHLNPSAKVPTTIFSIVKPKSDVQKHDPISTSLHCV</sequence>
<keyword evidence="1" id="KW-1133">Transmembrane helix</keyword>
<proteinExistence type="predicted"/>
<accession>A0A2A2LPU5</accession>
<dbReference type="EMBL" id="LIAE01006522">
    <property type="protein sequence ID" value="PAV88261.1"/>
    <property type="molecule type" value="Genomic_DNA"/>
</dbReference>
<keyword evidence="1" id="KW-0472">Membrane</keyword>
<name>A0A2A2LPU5_9BILA</name>
<keyword evidence="1" id="KW-0812">Transmembrane</keyword>
<keyword evidence="3" id="KW-1185">Reference proteome</keyword>
<evidence type="ECO:0000256" key="1">
    <source>
        <dbReference type="SAM" id="Phobius"/>
    </source>
</evidence>
<evidence type="ECO:0000313" key="3">
    <source>
        <dbReference type="Proteomes" id="UP000218231"/>
    </source>
</evidence>
<feature type="transmembrane region" description="Helical" evidence="1">
    <location>
        <begin position="12"/>
        <end position="34"/>
    </location>
</feature>